<accession>A0AAU7QJ48</accession>
<keyword evidence="7 9" id="KW-0406">Ion transport</keyword>
<evidence type="ECO:0000256" key="6">
    <source>
        <dbReference type="ARBA" id="ARBA00022989"/>
    </source>
</evidence>
<feature type="transmembrane region" description="Helical" evidence="9">
    <location>
        <begin position="257"/>
        <end position="279"/>
    </location>
</feature>
<feature type="transmembrane region" description="Helical" evidence="9">
    <location>
        <begin position="380"/>
        <end position="406"/>
    </location>
</feature>
<comment type="subunit">
    <text evidence="9">Homodimer.</text>
</comment>
<dbReference type="NCBIfam" id="NF001960">
    <property type="entry name" value="PRK00733.3-5"/>
    <property type="match status" value="1"/>
</dbReference>
<dbReference type="Pfam" id="PF03030">
    <property type="entry name" value="H_PPase"/>
    <property type="match status" value="1"/>
</dbReference>
<dbReference type="RefSeq" id="WP_007806551.1">
    <property type="nucleotide sequence ID" value="NZ_CP157948.1"/>
</dbReference>
<evidence type="ECO:0000256" key="8">
    <source>
        <dbReference type="ARBA" id="ARBA00023136"/>
    </source>
</evidence>
<evidence type="ECO:0000256" key="3">
    <source>
        <dbReference type="ARBA" id="ARBA00022692"/>
    </source>
</evidence>
<evidence type="ECO:0000256" key="2">
    <source>
        <dbReference type="ARBA" id="ARBA00022448"/>
    </source>
</evidence>
<feature type="site" description="Determinant of potassium independence" evidence="9">
    <location>
        <position position="457"/>
    </location>
</feature>
<keyword evidence="9" id="KW-0375">Hydrogen ion transport</keyword>
<keyword evidence="6 9" id="KW-1133">Transmembrane helix</keyword>
<feature type="transmembrane region" description="Helical" evidence="9">
    <location>
        <begin position="322"/>
        <end position="341"/>
    </location>
</feature>
<dbReference type="GO" id="GO:0012505">
    <property type="term" value="C:endomembrane system"/>
    <property type="evidence" value="ECO:0007669"/>
    <property type="project" value="UniProtKB-SubCell"/>
</dbReference>
<feature type="transmembrane region" description="Helical" evidence="9">
    <location>
        <begin position="499"/>
        <end position="516"/>
    </location>
</feature>
<keyword evidence="5 9" id="KW-1278">Translocase</keyword>
<dbReference type="GO" id="GO:0004427">
    <property type="term" value="F:inorganic diphosphate phosphatase activity"/>
    <property type="evidence" value="ECO:0007669"/>
    <property type="project" value="UniProtKB-UniRule"/>
</dbReference>
<dbReference type="PANTHER" id="PTHR31998">
    <property type="entry name" value="K(+)-INSENSITIVE PYROPHOSPHATE-ENERGIZED PROTON PUMP"/>
    <property type="match status" value="1"/>
</dbReference>
<keyword evidence="8 9" id="KW-0472">Membrane</keyword>
<dbReference type="GO" id="GO:0000287">
    <property type="term" value="F:magnesium ion binding"/>
    <property type="evidence" value="ECO:0007669"/>
    <property type="project" value="UniProtKB-UniRule"/>
</dbReference>
<dbReference type="GO" id="GO:0009678">
    <property type="term" value="F:diphosphate hydrolysis-driven proton transmembrane transporter activity"/>
    <property type="evidence" value="ECO:0007669"/>
    <property type="project" value="UniProtKB-UniRule"/>
</dbReference>
<feature type="transmembrane region" description="Helical" evidence="9">
    <location>
        <begin position="234"/>
        <end position="251"/>
    </location>
</feature>
<dbReference type="NCBIfam" id="NF001951">
    <property type="entry name" value="PRK00733.1-2"/>
    <property type="match status" value="1"/>
</dbReference>
<comment type="catalytic activity">
    <reaction evidence="9">
        <text>diphosphate + H2O + H(+)(in) = 2 phosphate + 2 H(+)(out)</text>
        <dbReference type="Rhea" id="RHEA:13973"/>
        <dbReference type="ChEBI" id="CHEBI:15377"/>
        <dbReference type="ChEBI" id="CHEBI:15378"/>
        <dbReference type="ChEBI" id="CHEBI:33019"/>
        <dbReference type="ChEBI" id="CHEBI:43474"/>
        <dbReference type="EC" id="7.1.3.1"/>
    </reaction>
</comment>
<feature type="transmembrane region" description="Helical" evidence="9">
    <location>
        <begin position="462"/>
        <end position="479"/>
    </location>
</feature>
<gene>
    <name evidence="9" type="primary">hppA</name>
    <name evidence="10" type="ORF">ABNK63_15125</name>
</gene>
<comment type="similarity">
    <text evidence="9">Belongs to the H(+)-translocating pyrophosphatase (TC 3.A.10) family. K(+)-insensitive subfamily.</text>
</comment>
<name>A0AAU7QJ48_9GAMM</name>
<dbReference type="GO" id="GO:0005886">
    <property type="term" value="C:plasma membrane"/>
    <property type="evidence" value="ECO:0007669"/>
    <property type="project" value="UniProtKB-SubCell"/>
</dbReference>
<keyword evidence="10" id="KW-0378">Hydrolase</keyword>
<evidence type="ECO:0000256" key="4">
    <source>
        <dbReference type="ARBA" id="ARBA00022842"/>
    </source>
</evidence>
<feature type="transmembrane region" description="Helical" evidence="9">
    <location>
        <begin position="569"/>
        <end position="589"/>
    </location>
</feature>
<dbReference type="AlphaFoldDB" id="A0AAU7QJ48"/>
<feature type="transmembrane region" description="Helical" evidence="9">
    <location>
        <begin position="595"/>
        <end position="615"/>
    </location>
</feature>
<comment type="function">
    <text evidence="9">Proton pump that utilizes the energy of pyrophosphate hydrolysis as the driving force for proton movement across the membrane. Generates a proton motive force.</text>
</comment>
<feature type="transmembrane region" description="Helical" evidence="9">
    <location>
        <begin position="57"/>
        <end position="75"/>
    </location>
</feature>
<dbReference type="NCBIfam" id="NF001953">
    <property type="entry name" value="PRK00733.2-1"/>
    <property type="match status" value="1"/>
</dbReference>
<feature type="transmembrane region" description="Helical" evidence="9">
    <location>
        <begin position="159"/>
        <end position="177"/>
    </location>
</feature>
<keyword evidence="3 9" id="KW-0812">Transmembrane</keyword>
<comment type="subcellular location">
    <subcellularLocation>
        <location evidence="9">Cell membrane</location>
        <topology evidence="9">Multi-pass membrane protein</topology>
    </subcellularLocation>
    <subcellularLocation>
        <location evidence="1">Endomembrane system</location>
        <topology evidence="1">Multi-pass membrane protein</topology>
    </subcellularLocation>
</comment>
<comment type="cofactor">
    <cofactor evidence="9">
        <name>Mg(2+)</name>
        <dbReference type="ChEBI" id="CHEBI:18420"/>
    </cofactor>
</comment>
<dbReference type="EMBL" id="CP157948">
    <property type="protein sequence ID" value="XBS89707.1"/>
    <property type="molecule type" value="Genomic_DNA"/>
</dbReference>
<proteinExistence type="inferred from homology"/>
<dbReference type="InterPro" id="IPR004131">
    <property type="entry name" value="PPase-energised_H-pump"/>
</dbReference>
<feature type="transmembrane region" description="Helical" evidence="9">
    <location>
        <begin position="291"/>
        <end position="310"/>
    </location>
</feature>
<dbReference type="PIRSF" id="PIRSF001265">
    <property type="entry name" value="H+-PPase"/>
    <property type="match status" value="1"/>
</dbReference>
<sequence>MLQQYGWWIVVACALVAVLYGAFSARWILAQSPGNERMQEIAAAIQEGARAYLNRQYTTIGLVGVVLLLLIGFFLSWPTAIGFLLGALLSGAAGYIGMNVSVRANVRTAEAARGGLGKAMDVAFRGGAITGMLVVGLALLGVAGYWLLLNRMGINGEPALHALVGFAFGSSLISIFARLGGGIFTKGADVGADLVGKVEAGIPEDDPRNPAVIADNVGDNVGDCAGMAADLFETYAVTVIATMLLGSLMISEVGANAVLYPLLLGGVSIIASIIGTLFVKVKQGGSIMGALYKGVVVSAVLAAAAFYPITMQLMPDFSHGAMNLWGCTLIGLALTGGIVWITEYYTGTQYKPVQHIAAASTTGHGTNIIAGLGVSMKSTAWPVLAVCAAIWGAFALGGLYGIAVAATAMLSMAGMIVALDAYGPITDNAGGIAEMADLPPEVRGVTDPLDAVGNTTKAVTKGYAIGSAALAALVLFADYTHNLSQHFSGSLVSFDLSNHYVIIGLLIGGLIPYLFGAMAMEAVGRAAGAVVVEVRRQFRDIPGIMAGTAKPEYSRAVDMLTRSAIREMIMPSLLPVLVPVLVIFGFKWLGGPEAGAQALGGVLIGTIVTGLFVAISMTTGGGAWDNAKKYIEDGHHGGKGSEAHKAAVTGDTVGDPYKDTAGPAVNPLIKIINIVALLMIPLL</sequence>
<organism evidence="10">
    <name type="scientific">Rhodanobacter sp. IGA1.0</name>
    <dbReference type="NCBI Taxonomy" id="3158582"/>
    <lineage>
        <taxon>Bacteria</taxon>
        <taxon>Pseudomonadati</taxon>
        <taxon>Pseudomonadota</taxon>
        <taxon>Gammaproteobacteria</taxon>
        <taxon>Lysobacterales</taxon>
        <taxon>Rhodanobacteraceae</taxon>
        <taxon>Rhodanobacter</taxon>
    </lineage>
</organism>
<dbReference type="NCBIfam" id="TIGR01104">
    <property type="entry name" value="V_PPase"/>
    <property type="match status" value="1"/>
</dbReference>
<keyword evidence="9" id="KW-1003">Cell membrane</keyword>
<feature type="transmembrane region" description="Helical" evidence="9">
    <location>
        <begin position="122"/>
        <end position="147"/>
    </location>
</feature>
<feature type="transmembrane region" description="Helical" evidence="9">
    <location>
        <begin position="6"/>
        <end position="29"/>
    </location>
</feature>
<evidence type="ECO:0000256" key="7">
    <source>
        <dbReference type="ARBA" id="ARBA00023065"/>
    </source>
</evidence>
<comment type="caution">
    <text evidence="9">Lacks conserved residue(s) required for the propagation of feature annotation.</text>
</comment>
<dbReference type="EC" id="7.1.3.1" evidence="9"/>
<protein>
    <recommendedName>
        <fullName evidence="9">K(+)-insensitive pyrophosphate-energized proton pump</fullName>
        <ecNumber evidence="9">7.1.3.1</ecNumber>
    </recommendedName>
    <alternativeName>
        <fullName evidence="9">Membrane-bound proton-translocating pyrophosphatase</fullName>
    </alternativeName>
    <alternativeName>
        <fullName evidence="9">Pyrophosphate-energized inorganic pyrophosphatase</fullName>
        <shortName evidence="9">H(+)-PPase</shortName>
    </alternativeName>
</protein>
<evidence type="ECO:0000256" key="9">
    <source>
        <dbReference type="HAMAP-Rule" id="MF_01129"/>
    </source>
</evidence>
<evidence type="ECO:0000256" key="1">
    <source>
        <dbReference type="ARBA" id="ARBA00004127"/>
    </source>
</evidence>
<keyword evidence="4 9" id="KW-0460">Magnesium</keyword>
<feature type="transmembrane region" description="Helical" evidence="9">
    <location>
        <begin position="81"/>
        <end position="102"/>
    </location>
</feature>
<keyword evidence="2 9" id="KW-0813">Transport</keyword>
<reference evidence="10" key="1">
    <citation type="submission" date="2024-06" db="EMBL/GenBank/DDBJ databases">
        <authorList>
            <person name="Sun Y."/>
        </authorList>
    </citation>
    <scope>NUCLEOTIDE SEQUENCE</scope>
    <source>
        <strain evidence="10">IGA1.0</strain>
    </source>
</reference>
<evidence type="ECO:0000313" key="10">
    <source>
        <dbReference type="EMBL" id="XBS89707.1"/>
    </source>
</evidence>
<evidence type="ECO:0000256" key="5">
    <source>
        <dbReference type="ARBA" id="ARBA00022967"/>
    </source>
</evidence>
<dbReference type="HAMAP" id="MF_01129">
    <property type="entry name" value="PPase_energized_pump"/>
    <property type="match status" value="1"/>
</dbReference>